<feature type="compositionally biased region" description="Basic and acidic residues" evidence="1">
    <location>
        <begin position="366"/>
        <end position="389"/>
    </location>
</feature>
<feature type="compositionally biased region" description="Basic and acidic residues" evidence="1">
    <location>
        <begin position="541"/>
        <end position="567"/>
    </location>
</feature>
<feature type="region of interest" description="Disordered" evidence="1">
    <location>
        <begin position="355"/>
        <end position="573"/>
    </location>
</feature>
<dbReference type="AntiFam" id="ANF00142">
    <property type="entry name" value="Shadow ORF (opposite yadG)"/>
</dbReference>
<reference evidence="2 3" key="1">
    <citation type="journal article" date="2014" name="PLoS Genet.">
        <title>Phylogenetically driven sequencing of extremely halophilic archaea reveals strategies for static and dynamic osmo-response.</title>
        <authorList>
            <person name="Becker E.A."/>
            <person name="Seitzer P.M."/>
            <person name="Tritt A."/>
            <person name="Larsen D."/>
            <person name="Krusor M."/>
            <person name="Yao A.I."/>
            <person name="Wu D."/>
            <person name="Madern D."/>
            <person name="Eisen J.A."/>
            <person name="Darling A.E."/>
            <person name="Facciotti M.T."/>
        </authorList>
    </citation>
    <scope>NUCLEOTIDE SEQUENCE [LARGE SCALE GENOMIC DNA]</scope>
    <source>
        <strain evidence="2 3">JCM 12255</strain>
    </source>
</reference>
<organism evidence="2 3">
    <name type="scientific">Natronolimnohabitans innermongolicus JCM 12255</name>
    <dbReference type="NCBI Taxonomy" id="1227499"/>
    <lineage>
        <taxon>Archaea</taxon>
        <taxon>Methanobacteriati</taxon>
        <taxon>Methanobacteriota</taxon>
        <taxon>Stenosarchaea group</taxon>
        <taxon>Halobacteria</taxon>
        <taxon>Halobacteriales</taxon>
        <taxon>Natrialbaceae</taxon>
        <taxon>Natronolimnohabitans</taxon>
    </lineage>
</organism>
<dbReference type="EMBL" id="AOHZ01000002">
    <property type="protein sequence ID" value="ELY62173.1"/>
    <property type="molecule type" value="Genomic_DNA"/>
</dbReference>
<protein>
    <submittedName>
        <fullName evidence="2">Phenol hydroxylase</fullName>
    </submittedName>
</protein>
<evidence type="ECO:0000313" key="2">
    <source>
        <dbReference type="EMBL" id="ELY62173.1"/>
    </source>
</evidence>
<dbReference type="AlphaFoldDB" id="L9XNF2"/>
<sequence length="670" mass="73923">MDVFGTDAEGDLVADGRAGYPFGIDVDAEVGRLEAAFVERPLREVHRRRANEAGDEQVRRLVVTLEGRRDLLEFPGVEDGDAVGHRHCLGLVVGDVDDRRPQFAVESLELRAHVHSELRVQVGEWLVHQEDVGVAHDGAGDRDPLALSAGHLVGHPIEHTLELDDVGGLFDAPLDLLVVVRPQPEAEGDVLEDVHVGKQRDVLEDHRDAPILRSEGRHVVVADVDPAVGRLGQSGDGLHRRRLPTARGADEGDELAVFDLHAHVVDRRDVFVLLRDVLESYSCHCILLLECARGQSADDLLLGHDHEDRDRDHADNARGGHQVVHDLVLALIAENALENRCPVLRLAVGHQKREEELVVDGDEGEDARRGDAGGRQRDDDPEQRAESRGSLHAGGILQSVGDLAVEGRQNEDGQRHEDRRQREDHRARRVIEGPVARDRLEDEEAGVKEVVQRDEKGRWREKGDHQHEHHHRDLPRELEAAEGVAREARDDQDDDRRGRRDDEAVEHVPVERQHLEDLDEGAGVEPVRRKDDVLLLSLGGQRDHEQPVEGKQRRDQEEDGRGVEHRPVGPLGVLDGVGGPALERSAVEFGVVAVLAQQRVVAPLAGFPAVRSGSRLTAGSVAVARRLAGPITAARPTGGPPVWRDVVRGVARRLRIRFGSVVGYFLVGHQ</sequence>
<keyword evidence="3" id="KW-1185">Reference proteome</keyword>
<accession>L9XNF2</accession>
<feature type="compositionally biased region" description="Basic and acidic residues" evidence="1">
    <location>
        <begin position="408"/>
        <end position="467"/>
    </location>
</feature>
<dbReference type="eggNOG" id="ENOG502N5Z6">
    <property type="taxonomic scope" value="Archaea"/>
</dbReference>
<gene>
    <name evidence="2" type="ORF">C493_00050</name>
</gene>
<comment type="caution">
    <text evidence="2">The sequence shown here is derived from an EMBL/GenBank/DDBJ whole genome shotgun (WGS) entry which is preliminary data.</text>
</comment>
<dbReference type="Proteomes" id="UP000011602">
    <property type="component" value="Unassembled WGS sequence"/>
</dbReference>
<evidence type="ECO:0000313" key="3">
    <source>
        <dbReference type="Proteomes" id="UP000011602"/>
    </source>
</evidence>
<evidence type="ECO:0000256" key="1">
    <source>
        <dbReference type="SAM" id="MobiDB-lite"/>
    </source>
</evidence>
<proteinExistence type="predicted"/>
<feature type="compositionally biased region" description="Basic and acidic residues" evidence="1">
    <location>
        <begin position="474"/>
        <end position="516"/>
    </location>
</feature>
<name>L9XNF2_9EURY</name>
<dbReference type="AntiFam" id="ANF00095">
    <property type="entry name" value="Shadow ORF (opposite ABC transporters)"/>
</dbReference>